<evidence type="ECO:0000256" key="11">
    <source>
        <dbReference type="ARBA" id="ARBA00047375"/>
    </source>
</evidence>
<accession>A0ABR4N1X7</accession>
<evidence type="ECO:0000256" key="2">
    <source>
        <dbReference type="ARBA" id="ARBA00007263"/>
    </source>
</evidence>
<evidence type="ECO:0000256" key="6">
    <source>
        <dbReference type="ARBA" id="ARBA00022832"/>
    </source>
</evidence>
<keyword evidence="7 12" id="KW-1133">Transmembrane helix</keyword>
<dbReference type="PROSITE" id="PS01188">
    <property type="entry name" value="ELO"/>
    <property type="match status" value="1"/>
</dbReference>
<dbReference type="Pfam" id="PF01151">
    <property type="entry name" value="ELO"/>
    <property type="match status" value="1"/>
</dbReference>
<evidence type="ECO:0000256" key="10">
    <source>
        <dbReference type="ARBA" id="ARBA00023160"/>
    </source>
</evidence>
<dbReference type="PANTHER" id="PTHR11157">
    <property type="entry name" value="FATTY ACID ACYL TRANSFERASE-RELATED"/>
    <property type="match status" value="1"/>
</dbReference>
<evidence type="ECO:0000313" key="14">
    <source>
        <dbReference type="Proteomes" id="UP001527925"/>
    </source>
</evidence>
<keyword evidence="4 12" id="KW-0808">Transferase</keyword>
<dbReference type="Proteomes" id="UP001527925">
    <property type="component" value="Unassembled WGS sequence"/>
</dbReference>
<keyword evidence="14" id="KW-1185">Reference proteome</keyword>
<keyword evidence="8 12" id="KW-0443">Lipid metabolism</keyword>
<evidence type="ECO:0000256" key="8">
    <source>
        <dbReference type="ARBA" id="ARBA00023098"/>
    </source>
</evidence>
<gene>
    <name evidence="13" type="ORF">HK105_206998</name>
</gene>
<dbReference type="InterPro" id="IPR002076">
    <property type="entry name" value="ELO_fam"/>
</dbReference>
<evidence type="ECO:0000256" key="9">
    <source>
        <dbReference type="ARBA" id="ARBA00023136"/>
    </source>
</evidence>
<feature type="transmembrane region" description="Helical" evidence="12">
    <location>
        <begin position="162"/>
        <end position="179"/>
    </location>
</feature>
<keyword evidence="5 12" id="KW-0812">Transmembrane</keyword>
<comment type="similarity">
    <text evidence="2 12">Belongs to the ELO family.</text>
</comment>
<name>A0ABR4N1X7_9FUNG</name>
<protein>
    <recommendedName>
        <fullName evidence="12">Elongation of fatty acids protein</fullName>
        <ecNumber evidence="12">2.3.1.-</ecNumber>
    </recommendedName>
</protein>
<keyword evidence="6 12" id="KW-0276">Fatty acid metabolism</keyword>
<organism evidence="13 14">
    <name type="scientific">Polyrhizophydium stewartii</name>
    <dbReference type="NCBI Taxonomy" id="2732419"/>
    <lineage>
        <taxon>Eukaryota</taxon>
        <taxon>Fungi</taxon>
        <taxon>Fungi incertae sedis</taxon>
        <taxon>Chytridiomycota</taxon>
        <taxon>Chytridiomycota incertae sedis</taxon>
        <taxon>Chytridiomycetes</taxon>
        <taxon>Rhizophydiales</taxon>
        <taxon>Rhizophydiales incertae sedis</taxon>
        <taxon>Polyrhizophydium</taxon>
    </lineage>
</organism>
<dbReference type="EMBL" id="JADGIZ020000045">
    <property type="protein sequence ID" value="KAL2913538.1"/>
    <property type="molecule type" value="Genomic_DNA"/>
</dbReference>
<keyword evidence="9 12" id="KW-0472">Membrane</keyword>
<evidence type="ECO:0000256" key="3">
    <source>
        <dbReference type="ARBA" id="ARBA00022516"/>
    </source>
</evidence>
<comment type="subcellular location">
    <subcellularLocation>
        <location evidence="1">Membrane</location>
        <topology evidence="1">Multi-pass membrane protein</topology>
    </subcellularLocation>
</comment>
<feature type="transmembrane region" description="Helical" evidence="12">
    <location>
        <begin position="248"/>
        <end position="270"/>
    </location>
</feature>
<dbReference type="PANTHER" id="PTHR11157:SF134">
    <property type="entry name" value="ELONGATION OF FATTY ACIDS PROTEIN 1-RELATED"/>
    <property type="match status" value="1"/>
</dbReference>
<evidence type="ECO:0000256" key="7">
    <source>
        <dbReference type="ARBA" id="ARBA00022989"/>
    </source>
</evidence>
<evidence type="ECO:0000313" key="13">
    <source>
        <dbReference type="EMBL" id="KAL2913538.1"/>
    </source>
</evidence>
<keyword evidence="3 12" id="KW-0444">Lipid biosynthesis</keyword>
<feature type="transmembrane region" description="Helical" evidence="12">
    <location>
        <begin position="83"/>
        <end position="105"/>
    </location>
</feature>
<proteinExistence type="inferred from homology"/>
<keyword evidence="10 12" id="KW-0275">Fatty acid biosynthesis</keyword>
<evidence type="ECO:0000256" key="1">
    <source>
        <dbReference type="ARBA" id="ARBA00004141"/>
    </source>
</evidence>
<comment type="caution">
    <text evidence="13">The sequence shown here is derived from an EMBL/GenBank/DDBJ whole genome shotgun (WGS) entry which is preliminary data.</text>
</comment>
<feature type="transmembrane region" description="Helical" evidence="12">
    <location>
        <begin position="137"/>
        <end position="155"/>
    </location>
</feature>
<comment type="catalytic activity">
    <reaction evidence="11">
        <text>a very-long-chain acyl-CoA + malonyl-CoA + H(+) = a very-long-chain 3-oxoacyl-CoA + CO2 + CoA</text>
        <dbReference type="Rhea" id="RHEA:32727"/>
        <dbReference type="ChEBI" id="CHEBI:15378"/>
        <dbReference type="ChEBI" id="CHEBI:16526"/>
        <dbReference type="ChEBI" id="CHEBI:57287"/>
        <dbReference type="ChEBI" id="CHEBI:57384"/>
        <dbReference type="ChEBI" id="CHEBI:90725"/>
        <dbReference type="ChEBI" id="CHEBI:90736"/>
        <dbReference type="EC" id="2.3.1.199"/>
    </reaction>
</comment>
<feature type="transmembrane region" description="Helical" evidence="12">
    <location>
        <begin position="52"/>
        <end position="71"/>
    </location>
</feature>
<evidence type="ECO:0000256" key="4">
    <source>
        <dbReference type="ARBA" id="ARBA00022679"/>
    </source>
</evidence>
<feature type="transmembrane region" description="Helical" evidence="12">
    <location>
        <begin position="224"/>
        <end position="242"/>
    </location>
</feature>
<evidence type="ECO:0000256" key="12">
    <source>
        <dbReference type="RuleBase" id="RU361115"/>
    </source>
</evidence>
<feature type="transmembrane region" description="Helical" evidence="12">
    <location>
        <begin position="185"/>
        <end position="204"/>
    </location>
</feature>
<dbReference type="EC" id="2.3.1.-" evidence="12"/>
<evidence type="ECO:0000256" key="5">
    <source>
        <dbReference type="ARBA" id="ARBA00022692"/>
    </source>
</evidence>
<sequence>MDSAAAVLETLTAPAGSTPYTLRLDASRWDWRQLVDLDGFRWRVGATPLADLGVIAASWVAYFATIGLLRAFMAGREPMKLRLVTAAHNLFLCGISLAMFAAGLAGTVSRARARGIDEIFCSNDKDGMRGLLPFTLYMYYLSKFVELFDTVILVLKKKPVIFLHWYHHAIVILMVWSWLQFDVAFATQGMIANTLIHVFMYYYYYASSLGQNVWYKKYITTGQIVQFTLSFVLSVPYVYFHFQKGCSGWSAFVFSMVVNGSFLLLFIDFYRRTYKSKGKGSKAKTE</sequence>
<comment type="catalytic activity">
    <reaction evidence="12">
        <text>an acyl-CoA + malonyl-CoA + H(+) = a 3-oxoacyl-CoA + CO2 + CoA</text>
        <dbReference type="Rhea" id="RHEA:50252"/>
        <dbReference type="ChEBI" id="CHEBI:15378"/>
        <dbReference type="ChEBI" id="CHEBI:16526"/>
        <dbReference type="ChEBI" id="CHEBI:57287"/>
        <dbReference type="ChEBI" id="CHEBI:57384"/>
        <dbReference type="ChEBI" id="CHEBI:58342"/>
        <dbReference type="ChEBI" id="CHEBI:90726"/>
    </reaction>
    <physiologicalReaction direction="left-to-right" evidence="12">
        <dbReference type="Rhea" id="RHEA:50253"/>
    </physiologicalReaction>
</comment>
<dbReference type="InterPro" id="IPR030457">
    <property type="entry name" value="ELO_CS"/>
</dbReference>
<reference evidence="13 14" key="1">
    <citation type="submission" date="2023-09" db="EMBL/GenBank/DDBJ databases">
        <title>Pangenome analysis of Batrachochytrium dendrobatidis and related Chytrids.</title>
        <authorList>
            <person name="Yacoub M.N."/>
            <person name="Stajich J.E."/>
            <person name="James T.Y."/>
        </authorList>
    </citation>
    <scope>NUCLEOTIDE SEQUENCE [LARGE SCALE GENOMIC DNA]</scope>
    <source>
        <strain evidence="13 14">JEL0888</strain>
    </source>
</reference>